<feature type="signal peptide" evidence="2">
    <location>
        <begin position="1"/>
        <end position="28"/>
    </location>
</feature>
<organism evidence="3 4">
    <name type="scientific">Kocuria turfanensis</name>
    <dbReference type="NCBI Taxonomy" id="388357"/>
    <lineage>
        <taxon>Bacteria</taxon>
        <taxon>Bacillati</taxon>
        <taxon>Actinomycetota</taxon>
        <taxon>Actinomycetes</taxon>
        <taxon>Micrococcales</taxon>
        <taxon>Micrococcaceae</taxon>
        <taxon>Kocuria</taxon>
    </lineage>
</organism>
<protein>
    <submittedName>
        <fullName evidence="3">Uncharacterized protein</fullName>
    </submittedName>
</protein>
<feature type="chain" id="PRO_5021816008" evidence="2">
    <location>
        <begin position="29"/>
        <end position="204"/>
    </location>
</feature>
<name>A0A512IDC2_9MICC</name>
<evidence type="ECO:0000256" key="2">
    <source>
        <dbReference type="SAM" id="SignalP"/>
    </source>
</evidence>
<dbReference type="RefSeq" id="WP_062733802.1">
    <property type="nucleotide sequence ID" value="NZ_BJZS01000049.1"/>
</dbReference>
<dbReference type="AlphaFoldDB" id="A0A512IDC2"/>
<feature type="compositionally biased region" description="Basic and acidic residues" evidence="1">
    <location>
        <begin position="32"/>
        <end position="49"/>
    </location>
</feature>
<dbReference type="Proteomes" id="UP000321103">
    <property type="component" value="Unassembled WGS sequence"/>
</dbReference>
<comment type="caution">
    <text evidence="3">The sequence shown here is derived from an EMBL/GenBank/DDBJ whole genome shotgun (WGS) entry which is preliminary data.</text>
</comment>
<evidence type="ECO:0000256" key="1">
    <source>
        <dbReference type="SAM" id="MobiDB-lite"/>
    </source>
</evidence>
<evidence type="ECO:0000313" key="4">
    <source>
        <dbReference type="Proteomes" id="UP000321103"/>
    </source>
</evidence>
<feature type="region of interest" description="Disordered" evidence="1">
    <location>
        <begin position="29"/>
        <end position="49"/>
    </location>
</feature>
<keyword evidence="2" id="KW-0732">Signal</keyword>
<sequence>MKDLRHTLAGAALAGMLVVSGFSAPAFAGGDNGHDKGGHSHHDEDERKNGEVDVVVKYYHHGEWKVREYNDVELKKAASMAKEKADGGDWHKYYRDAKYSDRTDKTVKTVDKKGLKVLFKQDDDDARKNGEVDVIVKYRHHGEWESKRYYDVELKEAASIAKDKADGGDWHKYYRDARYTDKTDKTVKTVDKKWVKVLFEQDDD</sequence>
<gene>
    <name evidence="3" type="ORF">KTU01_18140</name>
</gene>
<reference evidence="3 4" key="1">
    <citation type="submission" date="2019-07" db="EMBL/GenBank/DDBJ databases">
        <title>Whole genome shotgun sequence of Kocuria turfanensis NBRC 107627.</title>
        <authorList>
            <person name="Hosoyama A."/>
            <person name="Uohara A."/>
            <person name="Ohji S."/>
            <person name="Ichikawa N."/>
        </authorList>
    </citation>
    <scope>NUCLEOTIDE SEQUENCE [LARGE SCALE GENOMIC DNA]</scope>
    <source>
        <strain evidence="3 4">NBRC 107627</strain>
    </source>
</reference>
<dbReference type="EMBL" id="BJZS01000049">
    <property type="protein sequence ID" value="GEO95691.1"/>
    <property type="molecule type" value="Genomic_DNA"/>
</dbReference>
<proteinExistence type="predicted"/>
<accession>A0A512IDC2</accession>
<keyword evidence="4" id="KW-1185">Reference proteome</keyword>
<evidence type="ECO:0000313" key="3">
    <source>
        <dbReference type="EMBL" id="GEO95691.1"/>
    </source>
</evidence>